<evidence type="ECO:0000313" key="3">
    <source>
        <dbReference type="Proteomes" id="UP001152300"/>
    </source>
</evidence>
<evidence type="ECO:0000256" key="1">
    <source>
        <dbReference type="SAM" id="MobiDB-lite"/>
    </source>
</evidence>
<accession>A0A9X0AZD6</accession>
<gene>
    <name evidence="2" type="ORF">OCU04_002075</name>
</gene>
<sequence length="472" mass="52952">MDTASYREYRTASLMKCIAHIVRSKALSSAGPQTRQDIVNDFTTIYHGVDEHDVLLVMNQMVRERSLLQPHGQTGLTRKNEHGSLLEVSPIYIIHPRCDLDKYRPDEACTEHPYKYLLDPHSPAGIEYRERDAGTRESGPKRSGNFADDMATVARLVAESNRLRLSMRDSMPDQLLTQAAGVLEDQVREFAGELQAARDNMGTGSALNVAPGKSFHDIESCSEDDSRPNTWPELPVLPDNPRNLPTSKAGHFPKISEITQALGQLNSKYPNDDLELVFEDNEPRFKCHDCTERLYKVSPHHNCTQNIEKHVESATHADKVESRMARTGEKPIGTTYVEERKQRLHLIRGKDPHSSRWTYRLKINQAQVPRNISTARVQTTKGVVSKESPIVTPATTSNHSINSSSGSQLRQPMVGASSKRSYMGAESSDSRGKRARVTHSQSSTFHPPLTFHRENTSDDEVQLNQGILDNEP</sequence>
<dbReference type="Proteomes" id="UP001152300">
    <property type="component" value="Unassembled WGS sequence"/>
</dbReference>
<dbReference type="OrthoDB" id="3559634at2759"/>
<keyword evidence="3" id="KW-1185">Reference proteome</keyword>
<feature type="region of interest" description="Disordered" evidence="1">
    <location>
        <begin position="216"/>
        <end position="250"/>
    </location>
</feature>
<proteinExistence type="predicted"/>
<protein>
    <submittedName>
        <fullName evidence="2">Uncharacterized protein</fullName>
    </submittedName>
</protein>
<comment type="caution">
    <text evidence="2">The sequence shown here is derived from an EMBL/GenBank/DDBJ whole genome shotgun (WGS) entry which is preliminary data.</text>
</comment>
<dbReference type="EMBL" id="JAPEIS010000001">
    <property type="protein sequence ID" value="KAJ8071759.1"/>
    <property type="molecule type" value="Genomic_DNA"/>
</dbReference>
<feature type="compositionally biased region" description="Polar residues" evidence="1">
    <location>
        <begin position="462"/>
        <end position="472"/>
    </location>
</feature>
<feature type="region of interest" description="Disordered" evidence="1">
    <location>
        <begin position="392"/>
        <end position="472"/>
    </location>
</feature>
<reference evidence="2" key="1">
    <citation type="submission" date="2022-11" db="EMBL/GenBank/DDBJ databases">
        <title>Genome Resource of Sclerotinia nivalis Strain SnTB1, a Plant Pathogen Isolated from American Ginseng.</title>
        <authorList>
            <person name="Fan S."/>
        </authorList>
    </citation>
    <scope>NUCLEOTIDE SEQUENCE</scope>
    <source>
        <strain evidence="2">SnTB1</strain>
    </source>
</reference>
<feature type="compositionally biased region" description="Low complexity" evidence="1">
    <location>
        <begin position="397"/>
        <end position="407"/>
    </location>
</feature>
<feature type="compositionally biased region" description="Basic and acidic residues" evidence="1">
    <location>
        <begin position="216"/>
        <end position="227"/>
    </location>
</feature>
<organism evidence="2 3">
    <name type="scientific">Sclerotinia nivalis</name>
    <dbReference type="NCBI Taxonomy" id="352851"/>
    <lineage>
        <taxon>Eukaryota</taxon>
        <taxon>Fungi</taxon>
        <taxon>Dikarya</taxon>
        <taxon>Ascomycota</taxon>
        <taxon>Pezizomycotina</taxon>
        <taxon>Leotiomycetes</taxon>
        <taxon>Helotiales</taxon>
        <taxon>Sclerotiniaceae</taxon>
        <taxon>Sclerotinia</taxon>
    </lineage>
</organism>
<evidence type="ECO:0000313" key="2">
    <source>
        <dbReference type="EMBL" id="KAJ8071759.1"/>
    </source>
</evidence>
<dbReference type="AlphaFoldDB" id="A0A9X0AZD6"/>
<name>A0A9X0AZD6_9HELO</name>